<dbReference type="AlphaFoldDB" id="A0A9P7V9Z2"/>
<evidence type="ECO:0000259" key="2">
    <source>
        <dbReference type="SMART" id="SM01000"/>
    </source>
</evidence>
<dbReference type="GO" id="GO:0001671">
    <property type="term" value="F:ATPase activator activity"/>
    <property type="evidence" value="ECO:0007669"/>
    <property type="project" value="InterPro"/>
</dbReference>
<keyword evidence="4" id="KW-1185">Reference proteome</keyword>
<dbReference type="SUPFAM" id="SSF103111">
    <property type="entry name" value="Activator of Hsp90 ATPase, Aha1"/>
    <property type="match status" value="1"/>
</dbReference>
<feature type="domain" description="Activator of Hsp90 ATPase AHSA1-like N-terminal" evidence="2">
    <location>
        <begin position="3"/>
        <end position="121"/>
    </location>
</feature>
<dbReference type="InterPro" id="IPR015310">
    <property type="entry name" value="AHSA1-like_N"/>
</dbReference>
<dbReference type="EMBL" id="JAHMUF010000010">
    <property type="protein sequence ID" value="KAG7193760.1"/>
    <property type="molecule type" value="Genomic_DNA"/>
</dbReference>
<dbReference type="GO" id="GO:0051087">
    <property type="term" value="F:protein-folding chaperone binding"/>
    <property type="evidence" value="ECO:0007669"/>
    <property type="project" value="InterPro"/>
</dbReference>
<gene>
    <name evidence="3" type="ORF">KQ657_000451</name>
</gene>
<sequence length="127" mass="14485">MVEYLEEKITSTVGETDEFRFTVTSLSSISGDCDVTQRKGKVRCIYDMKLVFAFSGENLTSDDKISGSLTVPEFVHDQDEDEYVFEIDAENYKLEIRKVLVPQVLIKLLEFQTDLIAAHEKDVQHAT</sequence>
<dbReference type="PANTHER" id="PTHR13009:SF15">
    <property type="entry name" value="HSP90 CO-CHAPERONE HCH1"/>
    <property type="match status" value="1"/>
</dbReference>
<comment type="similarity">
    <text evidence="1">Belongs to the AHA1 family.</text>
</comment>
<evidence type="ECO:0000256" key="1">
    <source>
        <dbReference type="ARBA" id="ARBA00006817"/>
    </source>
</evidence>
<protein>
    <recommendedName>
        <fullName evidence="2">Activator of Hsp90 ATPase AHSA1-like N-terminal domain-containing protein</fullName>
    </recommendedName>
</protein>
<evidence type="ECO:0000313" key="3">
    <source>
        <dbReference type="EMBL" id="KAG7193760.1"/>
    </source>
</evidence>
<dbReference type="OrthoDB" id="567237at2759"/>
<reference evidence="3" key="1">
    <citation type="submission" date="2021-03" db="EMBL/GenBank/DDBJ databases">
        <authorList>
            <person name="Palmer J.M."/>
        </authorList>
    </citation>
    <scope>NUCLEOTIDE SEQUENCE</scope>
    <source>
        <strain evidence="3">ARV_011</strain>
    </source>
</reference>
<dbReference type="RefSeq" id="XP_043049308.1">
    <property type="nucleotide sequence ID" value="XM_043191296.1"/>
</dbReference>
<dbReference type="GeneID" id="66113825"/>
<dbReference type="GO" id="GO:0006457">
    <property type="term" value="P:protein folding"/>
    <property type="evidence" value="ECO:0007669"/>
    <property type="project" value="TreeGrafter"/>
</dbReference>
<dbReference type="Proteomes" id="UP000790833">
    <property type="component" value="Unassembled WGS sequence"/>
</dbReference>
<proteinExistence type="inferred from homology"/>
<comment type="caution">
    <text evidence="3">The sequence shown here is derived from an EMBL/GenBank/DDBJ whole genome shotgun (WGS) entry which is preliminary data.</text>
</comment>
<dbReference type="InterPro" id="IPR036338">
    <property type="entry name" value="Aha1"/>
</dbReference>
<dbReference type="SMART" id="SM01000">
    <property type="entry name" value="Aha1_N"/>
    <property type="match status" value="1"/>
</dbReference>
<dbReference type="GO" id="GO:0005829">
    <property type="term" value="C:cytosol"/>
    <property type="evidence" value="ECO:0007669"/>
    <property type="project" value="TreeGrafter"/>
</dbReference>
<evidence type="ECO:0000313" key="4">
    <source>
        <dbReference type="Proteomes" id="UP000790833"/>
    </source>
</evidence>
<name>A0A9P7V9Z2_9ASCO</name>
<accession>A0A9P7V9Z2</accession>
<organism evidence="3 4">
    <name type="scientific">Scheffersomyces spartinae</name>
    <dbReference type="NCBI Taxonomy" id="45513"/>
    <lineage>
        <taxon>Eukaryota</taxon>
        <taxon>Fungi</taxon>
        <taxon>Dikarya</taxon>
        <taxon>Ascomycota</taxon>
        <taxon>Saccharomycotina</taxon>
        <taxon>Pichiomycetes</taxon>
        <taxon>Debaryomycetaceae</taxon>
        <taxon>Scheffersomyces</taxon>
    </lineage>
</organism>
<dbReference type="PANTHER" id="PTHR13009">
    <property type="entry name" value="HEAT SHOCK PROTEIN 90 HSP90 CO-CHAPERONE AHA-1"/>
    <property type="match status" value="1"/>
</dbReference>
<dbReference type="Pfam" id="PF09229">
    <property type="entry name" value="Aha1_N"/>
    <property type="match status" value="1"/>
</dbReference>
<dbReference type="Gene3D" id="3.15.10.20">
    <property type="entry name" value="Activator of Hsp90 ATPase Aha1, N-terminal domain"/>
    <property type="match status" value="1"/>
</dbReference>